<evidence type="ECO:0000256" key="3">
    <source>
        <dbReference type="ARBA" id="ARBA00023002"/>
    </source>
</evidence>
<feature type="domain" description="DOMON" evidence="5">
    <location>
        <begin position="586"/>
        <end position="705"/>
    </location>
</feature>
<dbReference type="GO" id="GO:0016491">
    <property type="term" value="F:oxidoreductase activity"/>
    <property type="evidence" value="ECO:0007669"/>
    <property type="project" value="UniProtKB-KW"/>
</dbReference>
<organism evidence="6 7">
    <name type="scientific">Methanothrix harundinacea (strain 6Ac)</name>
    <name type="common">Methanosaeta harundinacea</name>
    <dbReference type="NCBI Taxonomy" id="1110509"/>
    <lineage>
        <taxon>Archaea</taxon>
        <taxon>Methanobacteriati</taxon>
        <taxon>Methanobacteriota</taxon>
        <taxon>Stenosarchaea group</taxon>
        <taxon>Methanomicrobia</taxon>
        <taxon>Methanotrichales</taxon>
        <taxon>Methanotrichaceae</taxon>
        <taxon>Methanothrix</taxon>
    </lineage>
</organism>
<evidence type="ECO:0000259" key="5">
    <source>
        <dbReference type="PROSITE" id="PS50836"/>
    </source>
</evidence>
<dbReference type="InterPro" id="IPR018391">
    <property type="entry name" value="PQQ_b-propeller_rpt"/>
</dbReference>
<sequence length="727" mass="76480">MLKFGRSIGTAAGIFALILAVAALAASPAGGGPIPPEVSDGARDWPLPNGDYENTRAAAGSAINSENVGELGVVWSFPIPGIGAYGAAASNPIIVGDVVYFQDLRCNVFALDLETGDPIWSRFYNVTEVVGPNGPAVGWGKVFVAKDLYNVTALDAGTGEEVWTTRLSEVATTGIDIQPSVYAGLVYVSTVPGTGDVFYAPGGIGVISALDAETGDIVWEFSTVDSPDLWGNPGVNSGGGAWYPPAVDVETGITFWGTGNPAPFPGTEEWPSGTSRPGPNLYTDSLVALDHATGDMIWYHQVLPHDLFDHDFQISPILAERDSGGRSQKVVYGAGKMGKVYAFDRTSGELLWSAVVGRYDEAAQLDVLPEGTTRIYPGVLGGVETPMAYSDGVLYVPVVNLFTDWTPTSLDTSTIDFNNGTGELVAIDASTGKILWIRSFETMALGGATVINDLVFAAEYDGTIHAFRAETGEEVWEMRAPAGINGWPAVAGETIVWPAGVGADPKLVAFRLGGAAEAAAGEDETDEGDEDEAVPGPTAQVAGSSAEEAPSTVLTVHEIPLEAAGWAADGVISEGEYSKNLTLSGGRYVVSWRNDGETLYMGLAGQAEGFVAIGFEPTQAMKDADMVMGWVSGGEATVLDLYSTGVYGPHPPDEELGGTDDILSFGGREADGWTVIEFERRMDTGDRFDQAFRPGETVNIIWSISSTDSLEIRHNVGRGGGRISLEG</sequence>
<dbReference type="Pfam" id="PF03351">
    <property type="entry name" value="DOMON"/>
    <property type="match status" value="1"/>
</dbReference>
<dbReference type="EMBL" id="CP003117">
    <property type="protein sequence ID" value="AET65240.1"/>
    <property type="molecule type" value="Genomic_DNA"/>
</dbReference>
<dbReference type="Proteomes" id="UP000005877">
    <property type="component" value="Chromosome"/>
</dbReference>
<dbReference type="HOGENOM" id="CLU_380661_0_0_2"/>
<dbReference type="CDD" id="cd09631">
    <property type="entry name" value="DOMON_DOH"/>
    <property type="match status" value="1"/>
</dbReference>
<gene>
    <name evidence="6" type="ordered locus">Mhar_1883</name>
</gene>
<reference evidence="6 7" key="1">
    <citation type="journal article" date="2012" name="PLoS ONE">
        <title>The genome characteristics and predicted function of methyl-group oxidation pathway in the obligate aceticlastic methanogens, Methanosaeta spp.</title>
        <authorList>
            <person name="Zhu J."/>
            <person name="Zheng H."/>
            <person name="Ai G."/>
            <person name="Zhang G."/>
            <person name="Liu D."/>
            <person name="Liu X."/>
            <person name="Dong X."/>
        </authorList>
    </citation>
    <scope>NUCLEOTIDE SEQUENCE [LARGE SCALE GENOMIC DNA]</scope>
    <source>
        <strain evidence="6 7">6Ac</strain>
    </source>
</reference>
<dbReference type="Pfam" id="PF01011">
    <property type="entry name" value="PQQ"/>
    <property type="match status" value="2"/>
</dbReference>
<evidence type="ECO:0000256" key="1">
    <source>
        <dbReference type="ARBA" id="ARBA00001931"/>
    </source>
</evidence>
<dbReference type="PANTHER" id="PTHR32303">
    <property type="entry name" value="QUINOPROTEIN ALCOHOL DEHYDROGENASE (CYTOCHROME C)"/>
    <property type="match status" value="1"/>
</dbReference>
<dbReference type="AlphaFoldDB" id="G7WQ48"/>
<dbReference type="InterPro" id="IPR002372">
    <property type="entry name" value="PQQ_rpt_dom"/>
</dbReference>
<dbReference type="InterPro" id="IPR045266">
    <property type="entry name" value="DOH_DOMON"/>
</dbReference>
<comment type="similarity">
    <text evidence="2">Belongs to the bacterial PQQ dehydrogenase family.</text>
</comment>
<evidence type="ECO:0000313" key="7">
    <source>
        <dbReference type="Proteomes" id="UP000005877"/>
    </source>
</evidence>
<keyword evidence="3" id="KW-0560">Oxidoreductase</keyword>
<dbReference type="KEGG" id="mhi:Mhar_1883"/>
<dbReference type="SMART" id="SM00564">
    <property type="entry name" value="PQQ"/>
    <property type="match status" value="7"/>
</dbReference>
<dbReference type="Pfam" id="PF13360">
    <property type="entry name" value="PQQ_2"/>
    <property type="match status" value="1"/>
</dbReference>
<protein>
    <submittedName>
        <fullName evidence="6">Cytochrome c class I</fullName>
    </submittedName>
</protein>
<dbReference type="PROSITE" id="PS50836">
    <property type="entry name" value="DOMON"/>
    <property type="match status" value="1"/>
</dbReference>
<dbReference type="PANTHER" id="PTHR32303:SF10">
    <property type="entry name" value="OUTER MEMBRANE PROTEIN ASSEMBLY FACTOR BAMB"/>
    <property type="match status" value="1"/>
</dbReference>
<accession>G7WQ48</accession>
<name>G7WQ48_METH6</name>
<dbReference type="STRING" id="1110509.Mhar_1883"/>
<evidence type="ECO:0000256" key="4">
    <source>
        <dbReference type="SAM" id="MobiDB-lite"/>
    </source>
</evidence>
<dbReference type="InterPro" id="IPR005018">
    <property type="entry name" value="DOMON_domain"/>
</dbReference>
<feature type="compositionally biased region" description="Acidic residues" evidence="4">
    <location>
        <begin position="520"/>
        <end position="533"/>
    </location>
</feature>
<feature type="region of interest" description="Disordered" evidence="4">
    <location>
        <begin position="518"/>
        <end position="548"/>
    </location>
</feature>
<dbReference type="SUPFAM" id="SSF50998">
    <property type="entry name" value="Quinoprotein alcohol dehydrogenase-like"/>
    <property type="match status" value="1"/>
</dbReference>
<evidence type="ECO:0000256" key="2">
    <source>
        <dbReference type="ARBA" id="ARBA00008156"/>
    </source>
</evidence>
<dbReference type="InterPro" id="IPR011047">
    <property type="entry name" value="Quinoprotein_ADH-like_sf"/>
</dbReference>
<evidence type="ECO:0000313" key="6">
    <source>
        <dbReference type="EMBL" id="AET65240.1"/>
    </source>
</evidence>
<dbReference type="SMART" id="SM00664">
    <property type="entry name" value="DoH"/>
    <property type="match status" value="1"/>
</dbReference>
<comment type="cofactor">
    <cofactor evidence="1">
        <name>pyrroloquinoline quinone</name>
        <dbReference type="ChEBI" id="CHEBI:58442"/>
    </cofactor>
</comment>
<proteinExistence type="inferred from homology"/>
<dbReference type="PATRIC" id="fig|1110509.7.peg.2090"/>
<keyword evidence="7" id="KW-1185">Reference proteome</keyword>
<dbReference type="SMR" id="G7WQ48"/>
<dbReference type="Gene3D" id="2.140.10.10">
    <property type="entry name" value="Quinoprotein alcohol dehydrogenase-like superfamily"/>
    <property type="match status" value="1"/>
</dbReference>